<proteinExistence type="predicted"/>
<protein>
    <submittedName>
        <fullName evidence="1">Uncharacterized protein</fullName>
    </submittedName>
</protein>
<sequence length="107" mass="11972">MEVRWDSRTEDLTIRMDSMVTSSITIAKTDGGIMLKTKCLQESIRHVPHEALYVNLNKQNPLCAGCDSDPIMADTQTEDDLVVVDPTISILFTRSKKNQSNVSNKIC</sequence>
<name>A0A0B2V0B4_TOXCA</name>
<dbReference type="AlphaFoldDB" id="A0A0B2V0B4"/>
<organism evidence="1 2">
    <name type="scientific">Toxocara canis</name>
    <name type="common">Canine roundworm</name>
    <dbReference type="NCBI Taxonomy" id="6265"/>
    <lineage>
        <taxon>Eukaryota</taxon>
        <taxon>Metazoa</taxon>
        <taxon>Ecdysozoa</taxon>
        <taxon>Nematoda</taxon>
        <taxon>Chromadorea</taxon>
        <taxon>Rhabditida</taxon>
        <taxon>Spirurina</taxon>
        <taxon>Ascaridomorpha</taxon>
        <taxon>Ascaridoidea</taxon>
        <taxon>Toxocaridae</taxon>
        <taxon>Toxocara</taxon>
    </lineage>
</organism>
<accession>A0A0B2V0B4</accession>
<gene>
    <name evidence="1" type="ORF">Tcan_17260</name>
</gene>
<evidence type="ECO:0000313" key="1">
    <source>
        <dbReference type="EMBL" id="KHN75188.1"/>
    </source>
</evidence>
<evidence type="ECO:0000313" key="2">
    <source>
        <dbReference type="Proteomes" id="UP000031036"/>
    </source>
</evidence>
<comment type="caution">
    <text evidence="1">The sequence shown here is derived from an EMBL/GenBank/DDBJ whole genome shotgun (WGS) entry which is preliminary data.</text>
</comment>
<dbReference type="Proteomes" id="UP000031036">
    <property type="component" value="Unassembled WGS sequence"/>
</dbReference>
<keyword evidence="2" id="KW-1185">Reference proteome</keyword>
<reference evidence="1 2" key="1">
    <citation type="submission" date="2014-11" db="EMBL/GenBank/DDBJ databases">
        <title>Genetic blueprint of the zoonotic pathogen Toxocara canis.</title>
        <authorList>
            <person name="Zhu X.-Q."/>
            <person name="Korhonen P.K."/>
            <person name="Cai H."/>
            <person name="Young N.D."/>
            <person name="Nejsum P."/>
            <person name="von Samson-Himmelstjerna G."/>
            <person name="Boag P.R."/>
            <person name="Tan P."/>
            <person name="Li Q."/>
            <person name="Min J."/>
            <person name="Yang Y."/>
            <person name="Wang X."/>
            <person name="Fang X."/>
            <person name="Hall R.S."/>
            <person name="Hofmann A."/>
            <person name="Sternberg P.W."/>
            <person name="Jex A.R."/>
            <person name="Gasser R.B."/>
        </authorList>
    </citation>
    <scope>NUCLEOTIDE SEQUENCE [LARGE SCALE GENOMIC DNA]</scope>
    <source>
        <strain evidence="1">PN_DK_2014</strain>
    </source>
</reference>
<dbReference type="EMBL" id="JPKZ01002771">
    <property type="protein sequence ID" value="KHN75188.1"/>
    <property type="molecule type" value="Genomic_DNA"/>
</dbReference>